<evidence type="ECO:0000256" key="2">
    <source>
        <dbReference type="ARBA" id="ARBA00022679"/>
    </source>
</evidence>
<dbReference type="InterPro" id="IPR018520">
    <property type="entry name" value="UPP_synth-like_CS"/>
</dbReference>
<dbReference type="EC" id="2.5.1.-" evidence="5"/>
<dbReference type="AlphaFoldDB" id="A0A914CSI5"/>
<protein>
    <recommendedName>
        <fullName evidence="5">Alkyl transferase</fullName>
        <ecNumber evidence="5">2.5.1.-</ecNumber>
    </recommendedName>
</protein>
<name>A0A914CSI5_9BILA</name>
<proteinExistence type="inferred from homology"/>
<dbReference type="InterPro" id="IPR001441">
    <property type="entry name" value="UPP_synth-like"/>
</dbReference>
<dbReference type="InterPro" id="IPR036424">
    <property type="entry name" value="UPP_synth-like_sf"/>
</dbReference>
<evidence type="ECO:0000256" key="3">
    <source>
        <dbReference type="ARBA" id="ARBA00022842"/>
    </source>
</evidence>
<dbReference type="GO" id="GO:1904423">
    <property type="term" value="C:dehydrodolichyl diphosphate synthase complex"/>
    <property type="evidence" value="ECO:0007669"/>
    <property type="project" value="TreeGrafter"/>
</dbReference>
<keyword evidence="3" id="KW-0460">Magnesium</keyword>
<dbReference type="HAMAP" id="MF_01139">
    <property type="entry name" value="ISPT"/>
    <property type="match status" value="1"/>
</dbReference>
<accession>A0A914CSI5</accession>
<dbReference type="NCBIfam" id="TIGR00055">
    <property type="entry name" value="uppS"/>
    <property type="match status" value="1"/>
</dbReference>
<keyword evidence="2 5" id="KW-0808">Transferase</keyword>
<dbReference type="GO" id="GO:0005783">
    <property type="term" value="C:endoplasmic reticulum"/>
    <property type="evidence" value="ECO:0007669"/>
    <property type="project" value="TreeGrafter"/>
</dbReference>
<dbReference type="WBParaSite" id="ACRNAN_scaffold13743.g19034.t1">
    <property type="protein sequence ID" value="ACRNAN_scaffold13743.g19034.t1"/>
    <property type="gene ID" value="ACRNAN_scaffold13743.g19034"/>
</dbReference>
<dbReference type="PANTHER" id="PTHR10291:SF43">
    <property type="entry name" value="DEHYDRODOLICHYL DIPHOSPHATE SYNTHASE COMPLEX SUBUNIT DHDDS"/>
    <property type="match status" value="1"/>
</dbReference>
<evidence type="ECO:0000256" key="1">
    <source>
        <dbReference type="ARBA" id="ARBA00005432"/>
    </source>
</evidence>
<sequence>MGEKTTTAKSIQPVQNKNFEPEWFVDRKLPWWSYFAKRWLKAGPLPKHVAIIMDGNRRYARTHKYGSVIEGHSRGFTQLTQVLDWCRELGAIEVTVYAFSIENFKRSDEEVQGLMKMAEKKFEKLLQERVKLEEKRIRFRFFGNLKLLPIKLQKLMAEIEWITKDFEQGYINVCLAYTAQDEIARSMEYIRRGVQKGLLEEDDINEWLVSKCLDTRKSFDVDLLIRTSGENRLSDFMLWQCSNCYLHVVDVLWPEFDFSHLYKAFLAFQKNYRPIEELNYVIREDVSEKAKEKSQDFLDWMEKDRETYTLSLLES</sequence>
<dbReference type="FunFam" id="3.40.1180.10:FF:000005">
    <property type="entry name" value="Alkyl transferase"/>
    <property type="match status" value="1"/>
</dbReference>
<comment type="similarity">
    <text evidence="1 5">Belongs to the UPP synthase family.</text>
</comment>
<reference evidence="7" key="1">
    <citation type="submission" date="2022-11" db="UniProtKB">
        <authorList>
            <consortium name="WormBaseParasite"/>
        </authorList>
    </citation>
    <scope>IDENTIFICATION</scope>
</reference>
<keyword evidence="6" id="KW-1185">Reference proteome</keyword>
<evidence type="ECO:0000256" key="4">
    <source>
        <dbReference type="ARBA" id="ARBA00047353"/>
    </source>
</evidence>
<dbReference type="PROSITE" id="PS01066">
    <property type="entry name" value="UPP_SYNTHASE"/>
    <property type="match status" value="1"/>
</dbReference>
<dbReference type="PANTHER" id="PTHR10291">
    <property type="entry name" value="DEHYDRODOLICHYL DIPHOSPHATE SYNTHASE FAMILY MEMBER"/>
    <property type="match status" value="1"/>
</dbReference>
<dbReference type="GO" id="GO:0045547">
    <property type="term" value="F:ditrans,polycis-polyprenyl diphosphate synthase [(2E,6E)-farnesyl diphosphate specific] activity"/>
    <property type="evidence" value="ECO:0007669"/>
    <property type="project" value="UniProtKB-EC"/>
</dbReference>
<dbReference type="Gene3D" id="3.40.1180.10">
    <property type="entry name" value="Decaprenyl diphosphate synthase-like"/>
    <property type="match status" value="1"/>
</dbReference>
<evidence type="ECO:0000313" key="7">
    <source>
        <dbReference type="WBParaSite" id="ACRNAN_scaffold13743.g19034.t1"/>
    </source>
</evidence>
<dbReference type="Pfam" id="PF01255">
    <property type="entry name" value="Prenyltransf"/>
    <property type="match status" value="1"/>
</dbReference>
<evidence type="ECO:0000313" key="6">
    <source>
        <dbReference type="Proteomes" id="UP000887540"/>
    </source>
</evidence>
<comment type="catalytic activity">
    <reaction evidence="4">
        <text>n isopentenyl diphosphate + (2E,6E)-farnesyl diphosphate = a di-trans,poly-cis-polyprenyl diphosphate + n diphosphate</text>
        <dbReference type="Rhea" id="RHEA:53008"/>
        <dbReference type="Rhea" id="RHEA-COMP:19494"/>
        <dbReference type="ChEBI" id="CHEBI:33019"/>
        <dbReference type="ChEBI" id="CHEBI:128769"/>
        <dbReference type="ChEBI" id="CHEBI:136960"/>
        <dbReference type="ChEBI" id="CHEBI:175763"/>
        <dbReference type="EC" id="2.5.1.87"/>
    </reaction>
</comment>
<dbReference type="SUPFAM" id="SSF64005">
    <property type="entry name" value="Undecaprenyl diphosphate synthase"/>
    <property type="match status" value="1"/>
</dbReference>
<organism evidence="6 7">
    <name type="scientific">Acrobeloides nanus</name>
    <dbReference type="NCBI Taxonomy" id="290746"/>
    <lineage>
        <taxon>Eukaryota</taxon>
        <taxon>Metazoa</taxon>
        <taxon>Ecdysozoa</taxon>
        <taxon>Nematoda</taxon>
        <taxon>Chromadorea</taxon>
        <taxon>Rhabditida</taxon>
        <taxon>Tylenchina</taxon>
        <taxon>Cephalobomorpha</taxon>
        <taxon>Cephaloboidea</taxon>
        <taxon>Cephalobidae</taxon>
        <taxon>Acrobeloides</taxon>
    </lineage>
</organism>
<dbReference type="GO" id="GO:0016094">
    <property type="term" value="P:polyprenol biosynthetic process"/>
    <property type="evidence" value="ECO:0007669"/>
    <property type="project" value="TreeGrafter"/>
</dbReference>
<dbReference type="Proteomes" id="UP000887540">
    <property type="component" value="Unplaced"/>
</dbReference>
<dbReference type="CDD" id="cd00475">
    <property type="entry name" value="Cis_IPPS"/>
    <property type="match status" value="1"/>
</dbReference>
<evidence type="ECO:0000256" key="5">
    <source>
        <dbReference type="RuleBase" id="RU363018"/>
    </source>
</evidence>